<feature type="region of interest" description="Disordered" evidence="12">
    <location>
        <begin position="460"/>
        <end position="590"/>
    </location>
</feature>
<keyword evidence="6" id="KW-0378">Hydrolase</keyword>
<evidence type="ECO:0000256" key="10">
    <source>
        <dbReference type="ARBA" id="ARBA00069752"/>
    </source>
</evidence>
<evidence type="ECO:0000313" key="14">
    <source>
        <dbReference type="Proteomes" id="UP000683360"/>
    </source>
</evidence>
<protein>
    <recommendedName>
        <fullName evidence="10">Cell cycle checkpoint control protein RAD9A</fullName>
    </recommendedName>
    <alternativeName>
        <fullName evidence="11">DNA repair exonuclease rad9 homolog A</fullName>
    </alternativeName>
</protein>
<feature type="compositionally biased region" description="Low complexity" evidence="12">
    <location>
        <begin position="509"/>
        <end position="520"/>
    </location>
</feature>
<dbReference type="OrthoDB" id="60092at2759"/>
<dbReference type="GO" id="GO:0004527">
    <property type="term" value="F:exonuclease activity"/>
    <property type="evidence" value="ECO:0007669"/>
    <property type="project" value="UniProtKB-KW"/>
</dbReference>
<evidence type="ECO:0000256" key="2">
    <source>
        <dbReference type="ARBA" id="ARBA00008494"/>
    </source>
</evidence>
<dbReference type="PANTHER" id="PTHR15237:SF0">
    <property type="entry name" value="CELL CYCLE CHECKPOINT CONTROL PROTEIN"/>
    <property type="match status" value="1"/>
</dbReference>
<dbReference type="FunFam" id="3.70.10.10:FF:000005">
    <property type="entry name" value="Cell cycle checkpoint control protein"/>
    <property type="match status" value="1"/>
</dbReference>
<name>A0A8S3T375_MYTED</name>
<keyword evidence="14" id="KW-1185">Reference proteome</keyword>
<dbReference type="Gene3D" id="3.70.10.10">
    <property type="match status" value="1"/>
</dbReference>
<dbReference type="AlphaFoldDB" id="A0A8S3T375"/>
<dbReference type="GO" id="GO:0030896">
    <property type="term" value="C:checkpoint clamp complex"/>
    <property type="evidence" value="ECO:0007669"/>
    <property type="project" value="InterPro"/>
</dbReference>
<accession>A0A8S3T375</accession>
<evidence type="ECO:0000256" key="3">
    <source>
        <dbReference type="ARBA" id="ARBA00022553"/>
    </source>
</evidence>
<evidence type="ECO:0000256" key="4">
    <source>
        <dbReference type="ARBA" id="ARBA00022722"/>
    </source>
</evidence>
<keyword evidence="5" id="KW-0227">DNA damage</keyword>
<dbReference type="GO" id="GO:0071479">
    <property type="term" value="P:cellular response to ionizing radiation"/>
    <property type="evidence" value="ECO:0007669"/>
    <property type="project" value="TreeGrafter"/>
</dbReference>
<comment type="function">
    <text evidence="9">Component of the 9-1-1 cell-cycle checkpoint response complex that plays a major role in DNA repair. The 9-1-1 complex is recruited to DNA lesion upon damage by the RAD17-replication factor C (RFC) clamp loader complex. Acts then as a sliding clamp platform on DNA for several proteins involved in long-patch base excision repair (LP-BER). The 9-1-1 complex stimulates DNA polymerase beta (POLB) activity by increasing its affinity for the 3'-OH end of the primer-template and stabilizes POLB to those sites where LP-BER proceeds; endonuclease FEN1 cleavage activity on substrates with double, nick, or gap flaps of distinct sequences and lengths; and DNA ligase I (LIG1) on long-patch base excision repair substrates. The 9-1-1 complex is necessary for the recruitment of RHNO1 to sites of double-stranded breaks (DSB) occurring during the S phase. RAD9A possesses 3'-&gt;5' double stranded DNA exonuclease activity.</text>
</comment>
<dbReference type="GO" id="GO:0000076">
    <property type="term" value="P:DNA replication checkpoint signaling"/>
    <property type="evidence" value="ECO:0007669"/>
    <property type="project" value="TreeGrafter"/>
</dbReference>
<dbReference type="Pfam" id="PF04139">
    <property type="entry name" value="Rad9"/>
    <property type="match status" value="1"/>
</dbReference>
<feature type="region of interest" description="Disordered" evidence="12">
    <location>
        <begin position="331"/>
        <end position="382"/>
    </location>
</feature>
<comment type="subcellular location">
    <subcellularLocation>
        <location evidence="1">Nucleus</location>
    </subcellularLocation>
</comment>
<evidence type="ECO:0000256" key="11">
    <source>
        <dbReference type="ARBA" id="ARBA00079896"/>
    </source>
</evidence>
<proteinExistence type="inferred from homology"/>
<evidence type="ECO:0000256" key="9">
    <source>
        <dbReference type="ARBA" id="ARBA00059283"/>
    </source>
</evidence>
<keyword evidence="8" id="KW-0539">Nucleus</keyword>
<evidence type="ECO:0000256" key="5">
    <source>
        <dbReference type="ARBA" id="ARBA00022763"/>
    </source>
</evidence>
<dbReference type="InterPro" id="IPR046938">
    <property type="entry name" value="DNA_clamp_sf"/>
</dbReference>
<sequence>MCATKNAKKGIFDWLLHSPSNQNTCYKNSANINIGFGSDDFFESLFGKHVILNKMKCVIPGINIKVFGRAIHALSKIGDEIYVEPLEHGLALRTVNSSRSAYGCFMFSPTFFQHYDDGSGQIRSEDSEQDAIRCKVAMKSCLTVFKSMSTIEKTVERCKIKLNMDESRLVFQLHCKHGIVKTHNLAFIECETLQAVFSKDMSPNQLTAQAKLLSDAVVNFQSNQEEITLMISPEKISLKNYVDDEPDPNKVVHTVVHLAPEEFDNCQVGVDTDITFCLKELRAILGFAEALSMPLNIHFESAGRPVVFGINSDTAFEANLVLATLADAQTQASSSQQQSTSVRAKPSQKSKTTNGITRQPKSSEKGDNQSTLVDRTDRPDKSERLAAAYDAMMDDDFDDEMAISDMPTFHNGAKNIHDESNLPSNNGDARLHNLTSDSVSNMNSGKNTLSNREENMLPEESVITGKRTLFNPDRNKVDFGKRSPQPSTSRSGGWLNKSTHMVGPEDETQQSQSPVVPNQSKCFDTSAMDVTLQEDMKDEEEEDFVPGTPPSKKFRSLFFGMSQGSSNSQMSTQSTTKQKPAVLVEDSDED</sequence>
<comment type="caution">
    <text evidence="13">The sequence shown here is derived from an EMBL/GenBank/DDBJ whole genome shotgun (WGS) entry which is preliminary data.</text>
</comment>
<dbReference type="PANTHER" id="PTHR15237">
    <property type="entry name" value="DNA REPAIR PROTEIN RAD9"/>
    <property type="match status" value="1"/>
</dbReference>
<comment type="similarity">
    <text evidence="2">Belongs to the rad9 family.</text>
</comment>
<evidence type="ECO:0000313" key="13">
    <source>
        <dbReference type="EMBL" id="CAG2228050.1"/>
    </source>
</evidence>
<keyword evidence="4" id="KW-0540">Nuclease</keyword>
<evidence type="ECO:0000256" key="1">
    <source>
        <dbReference type="ARBA" id="ARBA00004123"/>
    </source>
</evidence>
<keyword evidence="7" id="KW-0269">Exonuclease</keyword>
<evidence type="ECO:0000256" key="12">
    <source>
        <dbReference type="SAM" id="MobiDB-lite"/>
    </source>
</evidence>
<feature type="compositionally biased region" description="Low complexity" evidence="12">
    <location>
        <begin position="560"/>
        <end position="579"/>
    </location>
</feature>
<dbReference type="InterPro" id="IPR007268">
    <property type="entry name" value="Rad9/Ddc1"/>
</dbReference>
<reference evidence="13" key="1">
    <citation type="submission" date="2021-03" db="EMBL/GenBank/DDBJ databases">
        <authorList>
            <person name="Bekaert M."/>
        </authorList>
    </citation>
    <scope>NUCLEOTIDE SEQUENCE</scope>
</reference>
<dbReference type="CDD" id="cd00577">
    <property type="entry name" value="PCNA"/>
    <property type="match status" value="1"/>
</dbReference>
<evidence type="ECO:0000256" key="7">
    <source>
        <dbReference type="ARBA" id="ARBA00022839"/>
    </source>
</evidence>
<organism evidence="13 14">
    <name type="scientific">Mytilus edulis</name>
    <name type="common">Blue mussel</name>
    <dbReference type="NCBI Taxonomy" id="6550"/>
    <lineage>
        <taxon>Eukaryota</taxon>
        <taxon>Metazoa</taxon>
        <taxon>Spiralia</taxon>
        <taxon>Lophotrochozoa</taxon>
        <taxon>Mollusca</taxon>
        <taxon>Bivalvia</taxon>
        <taxon>Autobranchia</taxon>
        <taxon>Pteriomorphia</taxon>
        <taxon>Mytilida</taxon>
        <taxon>Mytiloidea</taxon>
        <taxon>Mytilidae</taxon>
        <taxon>Mytilinae</taxon>
        <taxon>Mytilus</taxon>
    </lineage>
</organism>
<dbReference type="SUPFAM" id="SSF55979">
    <property type="entry name" value="DNA clamp"/>
    <property type="match status" value="1"/>
</dbReference>
<dbReference type="GO" id="GO:0006281">
    <property type="term" value="P:DNA repair"/>
    <property type="evidence" value="ECO:0007669"/>
    <property type="project" value="TreeGrafter"/>
</dbReference>
<evidence type="ECO:0000256" key="8">
    <source>
        <dbReference type="ARBA" id="ARBA00023242"/>
    </source>
</evidence>
<dbReference type="Proteomes" id="UP000683360">
    <property type="component" value="Unassembled WGS sequence"/>
</dbReference>
<feature type="compositionally biased region" description="Polar residues" evidence="12">
    <location>
        <begin position="484"/>
        <end position="499"/>
    </location>
</feature>
<feature type="compositionally biased region" description="Low complexity" evidence="12">
    <location>
        <begin position="331"/>
        <end position="341"/>
    </location>
</feature>
<gene>
    <name evidence="13" type="ORF">MEDL_41017</name>
</gene>
<feature type="compositionally biased region" description="Polar residues" evidence="12">
    <location>
        <begin position="347"/>
        <end position="360"/>
    </location>
</feature>
<keyword evidence="3" id="KW-0597">Phosphoprotein</keyword>
<evidence type="ECO:0000256" key="6">
    <source>
        <dbReference type="ARBA" id="ARBA00022801"/>
    </source>
</evidence>
<dbReference type="GO" id="GO:0031573">
    <property type="term" value="P:mitotic intra-S DNA damage checkpoint signaling"/>
    <property type="evidence" value="ECO:0007669"/>
    <property type="project" value="TreeGrafter"/>
</dbReference>
<dbReference type="EMBL" id="CAJPWZ010001986">
    <property type="protein sequence ID" value="CAG2228050.1"/>
    <property type="molecule type" value="Genomic_DNA"/>
</dbReference>